<organism evidence="3 4">
    <name type="scientific">Pogona vitticeps</name>
    <name type="common">central bearded dragon</name>
    <dbReference type="NCBI Taxonomy" id="103695"/>
    <lineage>
        <taxon>Eukaryota</taxon>
        <taxon>Metazoa</taxon>
        <taxon>Chordata</taxon>
        <taxon>Craniata</taxon>
        <taxon>Vertebrata</taxon>
        <taxon>Euteleostomi</taxon>
        <taxon>Lepidosauria</taxon>
        <taxon>Squamata</taxon>
        <taxon>Bifurcata</taxon>
        <taxon>Unidentata</taxon>
        <taxon>Episquamata</taxon>
        <taxon>Toxicofera</taxon>
        <taxon>Iguania</taxon>
        <taxon>Acrodonta</taxon>
        <taxon>Agamidae</taxon>
        <taxon>Amphibolurinae</taxon>
        <taxon>Pogona</taxon>
    </lineage>
</organism>
<dbReference type="RefSeq" id="XP_072836931.1">
    <property type="nucleotide sequence ID" value="XM_072980830.1"/>
</dbReference>
<evidence type="ECO:0000313" key="4">
    <source>
        <dbReference type="RefSeq" id="XP_072836931.1"/>
    </source>
</evidence>
<dbReference type="InterPro" id="IPR002172">
    <property type="entry name" value="LDrepeatLR_classA_rpt"/>
</dbReference>
<feature type="region of interest" description="Disordered" evidence="2">
    <location>
        <begin position="1"/>
        <end position="95"/>
    </location>
</feature>
<accession>A0ABM5EUU9</accession>
<evidence type="ECO:0000256" key="2">
    <source>
        <dbReference type="SAM" id="MobiDB-lite"/>
    </source>
</evidence>
<gene>
    <name evidence="4" type="primary">BEAN1</name>
</gene>
<sequence>MLVSDKSRQGVPTKTRFRRVQGRDARAACSAGRSPPSTPDGGKAGERKAKPAGGGDGGTALTRPSLRPPAQPGRLKPPALGRFGEGGGPAFTEGGIPCAPVLRGCSFRGRRRRGERRPGGPSRRGPHPPPEPRLRFSPRESGVGLPEEPPPLGKLARRCPRLAWPGLALRLPPLLLLLPAPSSAKAAPAPTGGVGGAPGKAAGSLLFLPRRRPVPGRMERTASSWMRSVLFFHLSLTPGSSVRLGTGRSHSKLYEQDILPCKKEELQCGNGLCLMNHLHCRYKKDCGKDYVSITVTCSGSSHCWLIFSF</sequence>
<dbReference type="Proteomes" id="UP001652642">
    <property type="component" value="Chromosome 10"/>
</dbReference>
<keyword evidence="1" id="KW-1015">Disulfide bond</keyword>
<protein>
    <submittedName>
        <fullName evidence="4">Protein BEAN1 isoform X1</fullName>
    </submittedName>
</protein>
<feature type="region of interest" description="Disordered" evidence="2">
    <location>
        <begin position="109"/>
        <end position="152"/>
    </location>
</feature>
<reference evidence="4" key="1">
    <citation type="submission" date="2025-08" db="UniProtKB">
        <authorList>
            <consortium name="RefSeq"/>
        </authorList>
    </citation>
    <scope>IDENTIFICATION</scope>
</reference>
<name>A0ABM5EUU9_9SAUR</name>
<evidence type="ECO:0000256" key="1">
    <source>
        <dbReference type="ARBA" id="ARBA00023157"/>
    </source>
</evidence>
<proteinExistence type="predicted"/>
<dbReference type="GeneID" id="110090657"/>
<keyword evidence="3" id="KW-1185">Reference proteome</keyword>
<dbReference type="CDD" id="cd00112">
    <property type="entry name" value="LDLa"/>
    <property type="match status" value="1"/>
</dbReference>
<evidence type="ECO:0000313" key="3">
    <source>
        <dbReference type="Proteomes" id="UP001652642"/>
    </source>
</evidence>